<keyword evidence="2" id="KW-1185">Reference proteome</keyword>
<evidence type="ECO:0000313" key="2">
    <source>
        <dbReference type="Proteomes" id="UP000716291"/>
    </source>
</evidence>
<dbReference type="Proteomes" id="UP000716291">
    <property type="component" value="Unassembled WGS sequence"/>
</dbReference>
<dbReference type="EMBL" id="JAANQT010009459">
    <property type="protein sequence ID" value="KAG1277191.1"/>
    <property type="molecule type" value="Genomic_DNA"/>
</dbReference>
<gene>
    <name evidence="1" type="ORF">G6F64_014739</name>
</gene>
<protein>
    <submittedName>
        <fullName evidence="1">Uncharacterized protein</fullName>
    </submittedName>
</protein>
<comment type="caution">
    <text evidence="1">The sequence shown here is derived from an EMBL/GenBank/DDBJ whole genome shotgun (WGS) entry which is preliminary data.</text>
</comment>
<sequence length="82" mass="8607">MNRQPASQIDIAALSTSGVSTSAGSTSRVARPATSVPTMRYTPLARVGPSSGWLTMYTVPIAQYGRDRLPAMAMYSAATAAR</sequence>
<accession>A0A9P6WSW2</accession>
<proteinExistence type="predicted"/>
<dbReference type="AlphaFoldDB" id="A0A9P6WSW2"/>
<name>A0A9P6WSW2_RHIOR</name>
<reference evidence="1" key="1">
    <citation type="journal article" date="2020" name="Microb. Genom.">
        <title>Genetic diversity of clinical and environmental Mucorales isolates obtained from an investigation of mucormycosis cases among solid organ transplant recipients.</title>
        <authorList>
            <person name="Nguyen M.H."/>
            <person name="Kaul D."/>
            <person name="Muto C."/>
            <person name="Cheng S.J."/>
            <person name="Richter R.A."/>
            <person name="Bruno V.M."/>
            <person name="Liu G."/>
            <person name="Beyhan S."/>
            <person name="Sundermann A.J."/>
            <person name="Mounaud S."/>
            <person name="Pasculle A.W."/>
            <person name="Nierman W.C."/>
            <person name="Driscoll E."/>
            <person name="Cumbie R."/>
            <person name="Clancy C.J."/>
            <person name="Dupont C.L."/>
        </authorList>
    </citation>
    <scope>NUCLEOTIDE SEQUENCE</scope>
    <source>
        <strain evidence="1">GL11</strain>
    </source>
</reference>
<evidence type="ECO:0000313" key="1">
    <source>
        <dbReference type="EMBL" id="KAG1277191.1"/>
    </source>
</evidence>
<organism evidence="1 2">
    <name type="scientific">Rhizopus oryzae</name>
    <name type="common">Mucormycosis agent</name>
    <name type="synonym">Rhizopus arrhizus var. delemar</name>
    <dbReference type="NCBI Taxonomy" id="64495"/>
    <lineage>
        <taxon>Eukaryota</taxon>
        <taxon>Fungi</taxon>
        <taxon>Fungi incertae sedis</taxon>
        <taxon>Mucoromycota</taxon>
        <taxon>Mucoromycotina</taxon>
        <taxon>Mucoromycetes</taxon>
        <taxon>Mucorales</taxon>
        <taxon>Mucorineae</taxon>
        <taxon>Rhizopodaceae</taxon>
        <taxon>Rhizopus</taxon>
    </lineage>
</organism>